<evidence type="ECO:0000259" key="14">
    <source>
        <dbReference type="PROSITE" id="PS50255"/>
    </source>
</evidence>
<dbReference type="InterPro" id="IPR036400">
    <property type="entry name" value="Cyt_B5-like_heme/steroid_sf"/>
</dbReference>
<dbReference type="InterPro" id="IPR001199">
    <property type="entry name" value="Cyt_B5-like_heme/steroid-bd"/>
</dbReference>
<dbReference type="EMBL" id="CP111019">
    <property type="protein sequence ID" value="WAR11932.1"/>
    <property type="molecule type" value="Genomic_DNA"/>
</dbReference>
<proteinExistence type="inferred from homology"/>
<sequence length="143" mass="16115">MDLHNIKSMIDRTDKHTKETVDNTGISKQLLKMISSLNFPGSRDVSLTSSSDQPMTSGIRQFTLDDVARHCDSRSCWLALSDKVYDVTEFLIEHPGGEEIIMENAGTDATVPFDTKGHSQDAYKLLQKYCIGELTEADRRFKK</sequence>
<evidence type="ECO:0000256" key="7">
    <source>
        <dbReference type="ARBA" id="ARBA00022848"/>
    </source>
</evidence>
<keyword evidence="9" id="KW-0408">Iron</keyword>
<evidence type="ECO:0000256" key="11">
    <source>
        <dbReference type="ARBA" id="ARBA00037877"/>
    </source>
</evidence>
<dbReference type="PRINTS" id="PR00363">
    <property type="entry name" value="CYTOCHROMEB5"/>
</dbReference>
<evidence type="ECO:0000256" key="6">
    <source>
        <dbReference type="ARBA" id="ARBA00022824"/>
    </source>
</evidence>
<keyword evidence="5" id="KW-0479">Metal-binding</keyword>
<protein>
    <recommendedName>
        <fullName evidence="13">Cytochrome b5</fullName>
    </recommendedName>
</protein>
<evidence type="ECO:0000256" key="2">
    <source>
        <dbReference type="ARBA" id="ARBA00022448"/>
    </source>
</evidence>
<evidence type="ECO:0000256" key="5">
    <source>
        <dbReference type="ARBA" id="ARBA00022723"/>
    </source>
</evidence>
<dbReference type="SUPFAM" id="SSF55856">
    <property type="entry name" value="Cytochrome b5-like heme/steroid binding domain"/>
    <property type="match status" value="1"/>
</dbReference>
<dbReference type="SMART" id="SM01117">
    <property type="entry name" value="Cyt-b5"/>
    <property type="match status" value="1"/>
</dbReference>
<evidence type="ECO:0000256" key="9">
    <source>
        <dbReference type="ARBA" id="ARBA00023004"/>
    </source>
</evidence>
<keyword evidence="3" id="KW-0349">Heme</keyword>
<evidence type="ECO:0000256" key="4">
    <source>
        <dbReference type="ARBA" id="ARBA00022692"/>
    </source>
</evidence>
<dbReference type="PANTHER" id="PTHR19359:SF150">
    <property type="entry name" value="CYTOCHROME B5"/>
    <property type="match status" value="1"/>
</dbReference>
<dbReference type="PROSITE" id="PS50255">
    <property type="entry name" value="CYTOCHROME_B5_2"/>
    <property type="match status" value="1"/>
</dbReference>
<evidence type="ECO:0000256" key="12">
    <source>
        <dbReference type="ARBA" id="ARBA00038168"/>
    </source>
</evidence>
<evidence type="ECO:0000313" key="15">
    <source>
        <dbReference type="EMBL" id="WAR11873.1"/>
    </source>
</evidence>
<keyword evidence="7" id="KW-0492">Microsome</keyword>
<dbReference type="EMBL" id="CP111019">
    <property type="protein sequence ID" value="WAR11873.1"/>
    <property type="molecule type" value="Genomic_DNA"/>
</dbReference>
<dbReference type="InterPro" id="IPR050668">
    <property type="entry name" value="Cytochrome_b5"/>
</dbReference>
<comment type="subcellular location">
    <subcellularLocation>
        <location evidence="1">Endoplasmic reticulum membrane</location>
        <topology evidence="1">Single-pass membrane protein</topology>
        <orientation evidence="1">Cytoplasmic side</orientation>
    </subcellularLocation>
    <subcellularLocation>
        <location evidence="11">Microsome membrane</location>
        <topology evidence="11">Single-pass membrane protein</topology>
        <orientation evidence="11">Cytoplasmic side</orientation>
    </subcellularLocation>
</comment>
<keyword evidence="10" id="KW-0472">Membrane</keyword>
<keyword evidence="6" id="KW-0256">Endoplasmic reticulum</keyword>
<name>A0ABY7ETJ6_MYAAR</name>
<keyword evidence="17" id="KW-1185">Reference proteome</keyword>
<evidence type="ECO:0000256" key="10">
    <source>
        <dbReference type="ARBA" id="ARBA00023136"/>
    </source>
</evidence>
<evidence type="ECO:0000313" key="16">
    <source>
        <dbReference type="EMBL" id="WAR11932.1"/>
    </source>
</evidence>
<evidence type="ECO:0000256" key="13">
    <source>
        <dbReference type="ARBA" id="ARBA00039806"/>
    </source>
</evidence>
<evidence type="ECO:0000313" key="17">
    <source>
        <dbReference type="Proteomes" id="UP001164746"/>
    </source>
</evidence>
<evidence type="ECO:0000256" key="8">
    <source>
        <dbReference type="ARBA" id="ARBA00022982"/>
    </source>
</evidence>
<dbReference type="Pfam" id="PF00173">
    <property type="entry name" value="Cyt-b5"/>
    <property type="match status" value="1"/>
</dbReference>
<gene>
    <name evidence="15" type="ORF">MAR_026053</name>
    <name evidence="16" type="ORF">MAR_026112</name>
</gene>
<comment type="similarity">
    <text evidence="12">Belongs to the cytochrome b5 family.</text>
</comment>
<keyword evidence="8" id="KW-0249">Electron transport</keyword>
<organism evidence="15 17">
    <name type="scientific">Mya arenaria</name>
    <name type="common">Soft-shell clam</name>
    <dbReference type="NCBI Taxonomy" id="6604"/>
    <lineage>
        <taxon>Eukaryota</taxon>
        <taxon>Metazoa</taxon>
        <taxon>Spiralia</taxon>
        <taxon>Lophotrochozoa</taxon>
        <taxon>Mollusca</taxon>
        <taxon>Bivalvia</taxon>
        <taxon>Autobranchia</taxon>
        <taxon>Heteroconchia</taxon>
        <taxon>Euheterodonta</taxon>
        <taxon>Imparidentia</taxon>
        <taxon>Neoheterodontei</taxon>
        <taxon>Myida</taxon>
        <taxon>Myoidea</taxon>
        <taxon>Myidae</taxon>
        <taxon>Mya</taxon>
    </lineage>
</organism>
<feature type="domain" description="Cytochrome b5 heme-binding" evidence="14">
    <location>
        <begin position="59"/>
        <end position="135"/>
    </location>
</feature>
<evidence type="ECO:0000256" key="3">
    <source>
        <dbReference type="ARBA" id="ARBA00022617"/>
    </source>
</evidence>
<dbReference type="Proteomes" id="UP001164746">
    <property type="component" value="Chromosome 8"/>
</dbReference>
<dbReference type="Gene3D" id="3.10.120.10">
    <property type="entry name" value="Cytochrome b5-like heme/steroid binding domain"/>
    <property type="match status" value="1"/>
</dbReference>
<reference evidence="15" key="1">
    <citation type="submission" date="2022-11" db="EMBL/GenBank/DDBJ databases">
        <title>Centuries of genome instability and evolution in soft-shell clam transmissible cancer (bioRxiv).</title>
        <authorList>
            <person name="Hart S.F.M."/>
            <person name="Yonemitsu M.A."/>
            <person name="Giersch R.M."/>
            <person name="Beal B.F."/>
            <person name="Arriagada G."/>
            <person name="Davis B.W."/>
            <person name="Ostrander E.A."/>
            <person name="Goff S.P."/>
            <person name="Metzger M.J."/>
        </authorList>
    </citation>
    <scope>NUCLEOTIDE SEQUENCE</scope>
    <source>
        <strain evidence="15">MELC-2E11</strain>
        <tissue evidence="15">Siphon/mantle</tissue>
    </source>
</reference>
<keyword evidence="4" id="KW-0812">Transmembrane</keyword>
<dbReference type="PANTHER" id="PTHR19359">
    <property type="entry name" value="CYTOCHROME B5"/>
    <property type="match status" value="1"/>
</dbReference>
<keyword evidence="2" id="KW-0813">Transport</keyword>
<accession>A0ABY7ETJ6</accession>
<evidence type="ECO:0000256" key="1">
    <source>
        <dbReference type="ARBA" id="ARBA00004131"/>
    </source>
</evidence>